<dbReference type="CDD" id="cd01428">
    <property type="entry name" value="ADK"/>
    <property type="match status" value="1"/>
</dbReference>
<feature type="region of interest" description="NMP" evidence="5">
    <location>
        <begin position="33"/>
        <end position="62"/>
    </location>
</feature>
<name>A0A1F5KLJ3_9BACT</name>
<comment type="caution">
    <text evidence="8">The sequence shown here is derived from an EMBL/GenBank/DDBJ whole genome shotgun (WGS) entry which is preliminary data.</text>
</comment>
<dbReference type="HAMAP" id="MF_00235">
    <property type="entry name" value="Adenylate_kinase_Adk"/>
    <property type="match status" value="1"/>
</dbReference>
<feature type="binding site" evidence="5">
    <location>
        <position position="34"/>
    </location>
    <ligand>
        <name>AMP</name>
        <dbReference type="ChEBI" id="CHEBI:456215"/>
    </ligand>
</feature>
<sequence length="177" mass="20704">MNPLKILMIGPQGSGKSTQSKLLAESLKIPVISTGEIFRKLSKERVGFGQIIRTILEEGRLVDDQTTYTIVEDRLNQSDCRKGFVVDGYPRNIEQLRLFDPHFDRVIYLDVPEQELIRRLMERGRSDDTDESVKRRLELYYQQTQPLLEYYKKQRILIEISGMGDIQTIQDEIKKRI</sequence>
<feature type="binding site" evidence="5">
    <location>
        <position position="125"/>
    </location>
    <ligand>
        <name>AMP</name>
        <dbReference type="ChEBI" id="CHEBI:456215"/>
    </ligand>
</feature>
<feature type="binding site" evidence="5">
    <location>
        <position position="136"/>
    </location>
    <ligand>
        <name>AMP</name>
        <dbReference type="ChEBI" id="CHEBI:456215"/>
    </ligand>
</feature>
<dbReference type="SUPFAM" id="SSF52540">
    <property type="entry name" value="P-loop containing nucleoside triphosphate hydrolases"/>
    <property type="match status" value="1"/>
</dbReference>
<feature type="binding site" evidence="5">
    <location>
        <position position="95"/>
    </location>
    <ligand>
        <name>AMP</name>
        <dbReference type="ChEBI" id="CHEBI:456215"/>
    </ligand>
</feature>
<evidence type="ECO:0000256" key="7">
    <source>
        <dbReference type="RuleBase" id="RU003331"/>
    </source>
</evidence>
<organism evidence="8 9">
    <name type="scientific">Candidatus Daviesbacteria bacterium RIFCSPLOWO2_01_FULL_39_12</name>
    <dbReference type="NCBI Taxonomy" id="1797785"/>
    <lineage>
        <taxon>Bacteria</taxon>
        <taxon>Candidatus Daviesiibacteriota</taxon>
    </lineage>
</organism>
<dbReference type="InterPro" id="IPR033690">
    <property type="entry name" value="Adenylat_kinase_CS"/>
</dbReference>
<dbReference type="InterPro" id="IPR000850">
    <property type="entry name" value="Adenylat/UMP-CMP_kin"/>
</dbReference>
<dbReference type="EC" id="2.7.4.3" evidence="5 7"/>
<comment type="caution">
    <text evidence="5">Lacks conserved residue(s) required for the propagation of feature annotation.</text>
</comment>
<keyword evidence="1 5" id="KW-0808">Transferase</keyword>
<proteinExistence type="inferred from homology"/>
<evidence type="ECO:0000256" key="6">
    <source>
        <dbReference type="RuleBase" id="RU003330"/>
    </source>
</evidence>
<dbReference type="EMBL" id="MFDM01000033">
    <property type="protein sequence ID" value="OGE41690.1"/>
    <property type="molecule type" value="Genomic_DNA"/>
</dbReference>
<reference evidence="8 9" key="1">
    <citation type="journal article" date="2016" name="Nat. Commun.">
        <title>Thousands of microbial genomes shed light on interconnected biogeochemical processes in an aquifer system.</title>
        <authorList>
            <person name="Anantharaman K."/>
            <person name="Brown C.T."/>
            <person name="Hug L.A."/>
            <person name="Sharon I."/>
            <person name="Castelle C.J."/>
            <person name="Probst A.J."/>
            <person name="Thomas B.C."/>
            <person name="Singh A."/>
            <person name="Wilkins M.J."/>
            <person name="Karaoz U."/>
            <person name="Brodie E.L."/>
            <person name="Williams K.H."/>
            <person name="Hubbard S.S."/>
            <person name="Banfield J.F."/>
        </authorList>
    </citation>
    <scope>NUCLEOTIDE SEQUENCE [LARGE SCALE GENOMIC DNA]</scope>
</reference>
<feature type="binding site" evidence="5">
    <location>
        <position position="164"/>
    </location>
    <ligand>
        <name>ATP</name>
        <dbReference type="ChEBI" id="CHEBI:30616"/>
    </ligand>
</feature>
<evidence type="ECO:0000256" key="4">
    <source>
        <dbReference type="ARBA" id="ARBA00022777"/>
    </source>
</evidence>
<comment type="function">
    <text evidence="5">Catalyzes the reversible transfer of the terminal phosphate group between ATP and AMP. Plays an important role in cellular energy homeostasis and in adenine nucleotide metabolism.</text>
</comment>
<evidence type="ECO:0000313" key="8">
    <source>
        <dbReference type="EMBL" id="OGE41690.1"/>
    </source>
</evidence>
<keyword evidence="5" id="KW-0963">Cytoplasm</keyword>
<accession>A0A1F5KLJ3</accession>
<comment type="domain">
    <text evidence="5">Consists of three domains, a large central CORE domain and two small peripheral domains, NMPbind and LID, which undergo movements during catalysis. The LID domain closes over the site of phosphoryl transfer upon ATP binding. Assembling and dissambling the active center during each catalytic cycle provides an effective means to prevent ATP hydrolysis.</text>
</comment>
<dbReference type="PROSITE" id="PS00113">
    <property type="entry name" value="ADENYLATE_KINASE"/>
    <property type="match status" value="1"/>
</dbReference>
<dbReference type="UniPathway" id="UPA00588">
    <property type="reaction ID" value="UER00649"/>
</dbReference>
<feature type="binding site" evidence="5">
    <location>
        <begin position="88"/>
        <end position="91"/>
    </location>
    <ligand>
        <name>AMP</name>
        <dbReference type="ChEBI" id="CHEBI:456215"/>
    </ligand>
</feature>
<comment type="subcellular location">
    <subcellularLocation>
        <location evidence="5 7">Cytoplasm</location>
    </subcellularLocation>
</comment>
<dbReference type="Proteomes" id="UP000178565">
    <property type="component" value="Unassembled WGS sequence"/>
</dbReference>
<dbReference type="PANTHER" id="PTHR23359">
    <property type="entry name" value="NUCLEOTIDE KINASE"/>
    <property type="match status" value="1"/>
</dbReference>
<gene>
    <name evidence="5" type="primary">adk</name>
    <name evidence="8" type="ORF">A3B45_04885</name>
</gene>
<dbReference type="PRINTS" id="PR00094">
    <property type="entry name" value="ADENYLTKNASE"/>
</dbReference>
<feature type="binding site" evidence="5">
    <location>
        <begin position="60"/>
        <end position="62"/>
    </location>
    <ligand>
        <name>AMP</name>
        <dbReference type="ChEBI" id="CHEBI:456215"/>
    </ligand>
</feature>
<feature type="binding site" evidence="5">
    <location>
        <begin position="13"/>
        <end position="18"/>
    </location>
    <ligand>
        <name>ATP</name>
        <dbReference type="ChEBI" id="CHEBI:30616"/>
    </ligand>
</feature>
<dbReference type="GO" id="GO:0004017">
    <property type="term" value="F:AMP kinase activity"/>
    <property type="evidence" value="ECO:0007669"/>
    <property type="project" value="UniProtKB-UniRule"/>
</dbReference>
<evidence type="ECO:0000256" key="5">
    <source>
        <dbReference type="HAMAP-Rule" id="MF_00235"/>
    </source>
</evidence>
<comment type="pathway">
    <text evidence="5">Purine metabolism; AMP biosynthesis via salvage pathway; AMP from ADP: step 1/1.</text>
</comment>
<dbReference type="GO" id="GO:0044209">
    <property type="term" value="P:AMP salvage"/>
    <property type="evidence" value="ECO:0007669"/>
    <property type="project" value="UniProtKB-UniRule"/>
</dbReference>
<dbReference type="STRING" id="1797785.A3B45_04885"/>
<dbReference type="Gene3D" id="3.40.50.300">
    <property type="entry name" value="P-loop containing nucleotide triphosphate hydrolases"/>
    <property type="match status" value="1"/>
</dbReference>
<dbReference type="GO" id="GO:0005524">
    <property type="term" value="F:ATP binding"/>
    <property type="evidence" value="ECO:0007669"/>
    <property type="project" value="UniProtKB-UniRule"/>
</dbReference>
<evidence type="ECO:0000256" key="1">
    <source>
        <dbReference type="ARBA" id="ARBA00022679"/>
    </source>
</evidence>
<keyword evidence="4 5" id="KW-0418">Kinase</keyword>
<feature type="binding site" evidence="5">
    <location>
        <position position="123"/>
    </location>
    <ligand>
        <name>ATP</name>
        <dbReference type="ChEBI" id="CHEBI:30616"/>
    </ligand>
</feature>
<protein>
    <recommendedName>
        <fullName evidence="5 7">Adenylate kinase</fullName>
        <shortName evidence="5">AK</shortName>
        <ecNumber evidence="5 7">2.7.4.3</ecNumber>
    </recommendedName>
    <alternativeName>
        <fullName evidence="5">ATP-AMP transphosphorylase</fullName>
    </alternativeName>
    <alternativeName>
        <fullName evidence="5">ATP:AMP phosphotransferase</fullName>
    </alternativeName>
    <alternativeName>
        <fullName evidence="5">Adenylate monophosphate kinase</fullName>
    </alternativeName>
</protein>
<evidence type="ECO:0000256" key="2">
    <source>
        <dbReference type="ARBA" id="ARBA00022727"/>
    </source>
</evidence>
<dbReference type="InterPro" id="IPR027417">
    <property type="entry name" value="P-loop_NTPase"/>
</dbReference>
<keyword evidence="2 5" id="KW-0545">Nucleotide biosynthesis</keyword>
<keyword evidence="3 5" id="KW-0547">Nucleotide-binding</keyword>
<dbReference type="GO" id="GO:0005737">
    <property type="term" value="C:cytoplasm"/>
    <property type="evidence" value="ECO:0007669"/>
    <property type="project" value="UniProtKB-SubCell"/>
</dbReference>
<feature type="binding site" evidence="5">
    <location>
        <position position="39"/>
    </location>
    <ligand>
        <name>AMP</name>
        <dbReference type="ChEBI" id="CHEBI:456215"/>
    </ligand>
</feature>
<dbReference type="AlphaFoldDB" id="A0A1F5KLJ3"/>
<evidence type="ECO:0000256" key="3">
    <source>
        <dbReference type="ARBA" id="ARBA00022741"/>
    </source>
</evidence>
<evidence type="ECO:0000313" key="9">
    <source>
        <dbReference type="Proteomes" id="UP000178565"/>
    </source>
</evidence>
<comment type="similarity">
    <text evidence="5 6">Belongs to the adenylate kinase family.</text>
</comment>
<dbReference type="Pfam" id="PF00406">
    <property type="entry name" value="ADK"/>
    <property type="match status" value="1"/>
</dbReference>
<comment type="catalytic activity">
    <reaction evidence="5 7">
        <text>AMP + ATP = 2 ADP</text>
        <dbReference type="Rhea" id="RHEA:12973"/>
        <dbReference type="ChEBI" id="CHEBI:30616"/>
        <dbReference type="ChEBI" id="CHEBI:456215"/>
        <dbReference type="ChEBI" id="CHEBI:456216"/>
        <dbReference type="EC" id="2.7.4.3"/>
    </reaction>
</comment>
<comment type="subunit">
    <text evidence="5 7">Monomer.</text>
</comment>
<keyword evidence="5 7" id="KW-0067">ATP-binding</keyword>